<feature type="compositionally biased region" description="Basic and acidic residues" evidence="2">
    <location>
        <begin position="153"/>
        <end position="169"/>
    </location>
</feature>
<dbReference type="InterPro" id="IPR000219">
    <property type="entry name" value="DH_dom"/>
</dbReference>
<dbReference type="AlphaFoldDB" id="A0A9P3UQP9"/>
<gene>
    <name evidence="6" type="ORF">LshimejAT787_0802910</name>
</gene>
<dbReference type="PROSITE" id="PS50219">
    <property type="entry name" value="CNH"/>
    <property type="match status" value="1"/>
</dbReference>
<dbReference type="InterPro" id="IPR001180">
    <property type="entry name" value="CNH_dom"/>
</dbReference>
<dbReference type="Proteomes" id="UP001063166">
    <property type="component" value="Unassembled WGS sequence"/>
</dbReference>
<evidence type="ECO:0000313" key="6">
    <source>
        <dbReference type="EMBL" id="GLB40420.1"/>
    </source>
</evidence>
<dbReference type="SMART" id="SM00325">
    <property type="entry name" value="RhoGEF"/>
    <property type="match status" value="1"/>
</dbReference>
<dbReference type="InterPro" id="IPR001331">
    <property type="entry name" value="GDS_CDC24_CS"/>
</dbReference>
<dbReference type="Gene3D" id="2.30.29.30">
    <property type="entry name" value="Pleckstrin-homology domain (PH domain)/Phosphotyrosine-binding domain (PTB)"/>
    <property type="match status" value="1"/>
</dbReference>
<evidence type="ECO:0000259" key="5">
    <source>
        <dbReference type="PROSITE" id="PS50219"/>
    </source>
</evidence>
<dbReference type="PROSITE" id="PS00741">
    <property type="entry name" value="DH_1"/>
    <property type="match status" value="1"/>
</dbReference>
<feature type="region of interest" description="Disordered" evidence="2">
    <location>
        <begin position="1"/>
        <end position="173"/>
    </location>
</feature>
<dbReference type="EMBL" id="BRPK01000008">
    <property type="protein sequence ID" value="GLB40420.1"/>
    <property type="molecule type" value="Genomic_DNA"/>
</dbReference>
<feature type="domain" description="PH" evidence="3">
    <location>
        <begin position="451"/>
        <end position="582"/>
    </location>
</feature>
<dbReference type="Gene3D" id="1.20.900.10">
    <property type="entry name" value="Dbl homology (DH) domain"/>
    <property type="match status" value="1"/>
</dbReference>
<dbReference type="SUPFAM" id="SSF48065">
    <property type="entry name" value="DBL homology domain (DH-domain)"/>
    <property type="match status" value="1"/>
</dbReference>
<dbReference type="Pfam" id="PF00780">
    <property type="entry name" value="CNH"/>
    <property type="match status" value="1"/>
</dbReference>
<dbReference type="PROSITE" id="PS50003">
    <property type="entry name" value="PH_DOMAIN"/>
    <property type="match status" value="1"/>
</dbReference>
<feature type="domain" description="DH" evidence="4">
    <location>
        <begin position="221"/>
        <end position="416"/>
    </location>
</feature>
<accession>A0A9P3UQP9</accession>
<evidence type="ECO:0000313" key="7">
    <source>
        <dbReference type="Proteomes" id="UP001063166"/>
    </source>
</evidence>
<comment type="caution">
    <text evidence="6">The sequence shown here is derived from an EMBL/GenBank/DDBJ whole genome shotgun (WGS) entry which is preliminary data.</text>
</comment>
<dbReference type="GO" id="GO:0005085">
    <property type="term" value="F:guanyl-nucleotide exchange factor activity"/>
    <property type="evidence" value="ECO:0007669"/>
    <property type="project" value="UniProtKB-KW"/>
</dbReference>
<dbReference type="InterPro" id="IPR011993">
    <property type="entry name" value="PH-like_dom_sf"/>
</dbReference>
<evidence type="ECO:0000259" key="4">
    <source>
        <dbReference type="PROSITE" id="PS50010"/>
    </source>
</evidence>
<feature type="domain" description="CNH" evidence="5">
    <location>
        <begin position="620"/>
        <end position="922"/>
    </location>
</feature>
<feature type="compositionally biased region" description="Low complexity" evidence="2">
    <location>
        <begin position="138"/>
        <end position="149"/>
    </location>
</feature>
<evidence type="ECO:0000259" key="3">
    <source>
        <dbReference type="PROSITE" id="PS50003"/>
    </source>
</evidence>
<dbReference type="PANTHER" id="PTHR46572:SF1">
    <property type="entry name" value="RHO1 GUANINE NUCLEOTIDE EXCHANGE FACTOR TUS1"/>
    <property type="match status" value="1"/>
</dbReference>
<proteinExistence type="predicted"/>
<keyword evidence="1" id="KW-0344">Guanine-nucleotide releasing factor</keyword>
<dbReference type="PROSITE" id="PS50010">
    <property type="entry name" value="DH_2"/>
    <property type="match status" value="1"/>
</dbReference>
<evidence type="ECO:0000256" key="1">
    <source>
        <dbReference type="ARBA" id="ARBA00022658"/>
    </source>
</evidence>
<feature type="compositionally biased region" description="Polar residues" evidence="2">
    <location>
        <begin position="76"/>
        <end position="96"/>
    </location>
</feature>
<dbReference type="SMART" id="SM00233">
    <property type="entry name" value="PH"/>
    <property type="match status" value="1"/>
</dbReference>
<organism evidence="6 7">
    <name type="scientific">Lyophyllum shimeji</name>
    <name type="common">Hon-shimeji</name>
    <name type="synonym">Tricholoma shimeji</name>
    <dbReference type="NCBI Taxonomy" id="47721"/>
    <lineage>
        <taxon>Eukaryota</taxon>
        <taxon>Fungi</taxon>
        <taxon>Dikarya</taxon>
        <taxon>Basidiomycota</taxon>
        <taxon>Agaricomycotina</taxon>
        <taxon>Agaricomycetes</taxon>
        <taxon>Agaricomycetidae</taxon>
        <taxon>Agaricales</taxon>
        <taxon>Tricholomatineae</taxon>
        <taxon>Lyophyllaceae</taxon>
        <taxon>Lyophyllum</taxon>
    </lineage>
</organism>
<name>A0A9P3UQP9_LYOSH</name>
<feature type="compositionally biased region" description="Pro residues" evidence="2">
    <location>
        <begin position="100"/>
        <end position="116"/>
    </location>
</feature>
<protein>
    <submittedName>
        <fullName evidence="6">CNH domain containing protein</fullName>
    </submittedName>
</protein>
<evidence type="ECO:0000256" key="2">
    <source>
        <dbReference type="SAM" id="MobiDB-lite"/>
    </source>
</evidence>
<dbReference type="InterPro" id="IPR052233">
    <property type="entry name" value="Rho-type_GEFs"/>
</dbReference>
<dbReference type="InterPro" id="IPR035899">
    <property type="entry name" value="DBL_dom_sf"/>
</dbReference>
<dbReference type="OrthoDB" id="2272012at2759"/>
<dbReference type="Pfam" id="PF00621">
    <property type="entry name" value="RhoGEF"/>
    <property type="match status" value="1"/>
</dbReference>
<dbReference type="PANTHER" id="PTHR46572">
    <property type="entry name" value="RHO1 GDP-GTP EXCHANGE PROTEIN 1-RELATED"/>
    <property type="match status" value="1"/>
</dbReference>
<keyword evidence="7" id="KW-1185">Reference proteome</keyword>
<dbReference type="InterPro" id="IPR001849">
    <property type="entry name" value="PH_domain"/>
</dbReference>
<sequence length="972" mass="108798">MSNRTRRVPSPPLPPLPPRPETEPIPNDPPIPFPEYSIEVTPPPYTEVDENPAFSVTWDGDQSGTPQAARPRVLSTGLSAATLSRTRSAGATTSGSYMPFPEPQIYPSTAYPPAPPLTRARSHSHLGASPPVGLRHQSSTSSFRSTASSYNQEDNHDRYGSGYQEHNHGADGLSRELSNLSLDAEESLRRFQAGELPENDQVWHRLVPPEARDALGKQEVQRQSVLFEVFKSEREYVEDLQTVQEVFIQGLRTASPPIIPPEYLQTYIKEVFGNLDIILAQHKRMLAALFARQREQHPLVQSVADIILDAVLGSEFRSAYETYIKHYPLSEDYHRTEQKRNPAYRKFVQSVSTNPGIRKRDLVTFLSRPVTRLPRLSLLLEQILKLTDQEYKHPDLETLPITLGILGDFIKSTQPGIEVAEGKVKFWALCESLQYQSGEIIDLDLDDESRTLVYSGPLARQVRSDSGWSSQSWMELTGSLLDNYFLLTRDEKRLDGTIKRHLVSRPLPLSYLRLGSFTDPPETRREKPEDGRLLDSFRSSTVTVYPFTIYHASSRSTRRYTFYVASEGIRKRWHSVLVDAIAVHKARQEGNMWFYQRSLTDRFFRVMGPKVPYGSNIRLSGRVTSAVSFMSGGRKFIAVGCQTGIYVSAWGVEEYRRVFNYSNPTAMAAIRTVGPRVYNKFIVQSEGSLLAYSLDVVAQAALGKVQSSRAIGDSMERLAKHDQVVFFKHLSVGQWQLIMYGFQSPQPTSNPGSKNSFKPFGDPGYVPRDAFDISPLLRTVGICSKEGIVILDPTNLTSSKHLLVPDLRDAPTNPSVNGLKSRLEGARPLGLVPLPGNPHRKENEILVVYDLVGCYVTRQGVPSRAAGIIKWETKATSFAQRGSHVFLFSPQFIEIRNITIGVIVQVIEGADIRLLHAGPTYGEDEDILMAMRGSKDDKDGTSENIVELAGTSAIPTPTPIARTPSVWDEWDM</sequence>
<feature type="compositionally biased region" description="Pro residues" evidence="2">
    <location>
        <begin position="9"/>
        <end position="19"/>
    </location>
</feature>
<reference evidence="6" key="1">
    <citation type="submission" date="2022-07" db="EMBL/GenBank/DDBJ databases">
        <title>The genome of Lyophyllum shimeji provides insight into the initial evolution of ectomycorrhizal fungal genome.</title>
        <authorList>
            <person name="Kobayashi Y."/>
            <person name="Shibata T."/>
            <person name="Hirakawa H."/>
            <person name="Shigenobu S."/>
            <person name="Nishiyama T."/>
            <person name="Yamada A."/>
            <person name="Hasebe M."/>
            <person name="Kawaguchi M."/>
        </authorList>
    </citation>
    <scope>NUCLEOTIDE SEQUENCE</scope>
    <source>
        <strain evidence="6">AT787</strain>
    </source>
</reference>
<dbReference type="CDD" id="cd00160">
    <property type="entry name" value="RhoGEF"/>
    <property type="match status" value="1"/>
</dbReference>
<dbReference type="GO" id="GO:0035556">
    <property type="term" value="P:intracellular signal transduction"/>
    <property type="evidence" value="ECO:0007669"/>
    <property type="project" value="InterPro"/>
</dbReference>
<dbReference type="SUPFAM" id="SSF50729">
    <property type="entry name" value="PH domain-like"/>
    <property type="match status" value="1"/>
</dbReference>